<proteinExistence type="predicted"/>
<dbReference type="InterPro" id="IPR011856">
    <property type="entry name" value="tRNA_endonuc-like_dom_sf"/>
</dbReference>
<evidence type="ECO:0000313" key="2">
    <source>
        <dbReference type="Proteomes" id="UP000240317"/>
    </source>
</evidence>
<comment type="caution">
    <text evidence="1">The sequence shown here is derived from an EMBL/GenBank/DDBJ whole genome shotgun (WGS) entry which is preliminary data.</text>
</comment>
<dbReference type="Gene3D" id="3.40.1350.10">
    <property type="match status" value="1"/>
</dbReference>
<protein>
    <submittedName>
        <fullName evidence="1">DUF91 domain-containing protein</fullName>
    </submittedName>
</protein>
<gene>
    <name evidence="1" type="ORF">C8263_07365</name>
</gene>
<evidence type="ECO:0000313" key="1">
    <source>
        <dbReference type="EMBL" id="PTA68601.1"/>
    </source>
</evidence>
<organism evidence="1 2">
    <name type="scientific">Deinococcus arcticus</name>
    <dbReference type="NCBI Taxonomy" id="2136176"/>
    <lineage>
        <taxon>Bacteria</taxon>
        <taxon>Thermotogati</taxon>
        <taxon>Deinococcota</taxon>
        <taxon>Deinococci</taxon>
        <taxon>Deinococcales</taxon>
        <taxon>Deinococcaceae</taxon>
        <taxon>Deinococcus</taxon>
    </lineage>
</organism>
<dbReference type="EMBL" id="PYSV01000005">
    <property type="protein sequence ID" value="PTA68601.1"/>
    <property type="molecule type" value="Genomic_DNA"/>
</dbReference>
<sequence length="366" mass="40485">METSIWKIGQTVEKIPFIPLALESELQAALEQNLGILNPGLMLIGRQVRTENNKFIDLLAIDSEGHLHVIELKRGLTPRDVVAQALDYAAWVRKLGHEDVGRIYGENHAGASFADGFRDTFDAAVPETLNASHQLTIVASDIDPSTERIVQYLVDYGVPINVAFFRHFTAAGSAFLVRSWLIDPDEAAERVERRDSNKKQQPWNGQDYYVAFREEQWRSWDDAVKYGFLSAGRGKKYTRLLEGLQPGRRVAAYIPKVGYVGVGTVTSVATPMKDFPFLLDGQVQQASALTFSAPEALHDLDDPDLSEWLVGVSWHQTVPKHGALAGGNLFSNQNIVCRLRDQGTLDALAKHFPKAFQDASSAGGTP</sequence>
<dbReference type="GO" id="GO:0003676">
    <property type="term" value="F:nucleic acid binding"/>
    <property type="evidence" value="ECO:0007669"/>
    <property type="project" value="InterPro"/>
</dbReference>
<reference evidence="1 2" key="1">
    <citation type="submission" date="2018-03" db="EMBL/GenBank/DDBJ databases">
        <title>Draft genome of Deinococcus sp. OD32.</title>
        <authorList>
            <person name="Wang X.-P."/>
            <person name="Du Z.-J."/>
        </authorList>
    </citation>
    <scope>NUCLEOTIDE SEQUENCE [LARGE SCALE GENOMIC DNA]</scope>
    <source>
        <strain evidence="1 2">OD32</strain>
    </source>
</reference>
<accession>A0A2T3W9L6</accession>
<dbReference type="Proteomes" id="UP000240317">
    <property type="component" value="Unassembled WGS sequence"/>
</dbReference>
<dbReference type="AlphaFoldDB" id="A0A2T3W9L6"/>
<name>A0A2T3W9L6_9DEIO</name>
<keyword evidence="2" id="KW-1185">Reference proteome</keyword>